<keyword evidence="2" id="KW-0732">Signal</keyword>
<reference evidence="4" key="1">
    <citation type="submission" date="2017-09" db="EMBL/GenBank/DDBJ databases">
        <title>Depth-based differentiation of microbial function through sediment-hosted aquifers and enrichment of novel symbionts in the deep terrestrial subsurface.</title>
        <authorList>
            <person name="Probst A.J."/>
            <person name="Ladd B."/>
            <person name="Jarett J.K."/>
            <person name="Geller-Mcgrath D.E."/>
            <person name="Sieber C.M.K."/>
            <person name="Emerson J.B."/>
            <person name="Anantharaman K."/>
            <person name="Thomas B.C."/>
            <person name="Malmstrom R."/>
            <person name="Stieglmeier M."/>
            <person name="Klingl A."/>
            <person name="Woyke T."/>
            <person name="Ryan C.M."/>
            <person name="Banfield J.F."/>
        </authorList>
    </citation>
    <scope>NUCLEOTIDE SEQUENCE [LARGE SCALE GENOMIC DNA]</scope>
</reference>
<feature type="signal peptide" evidence="2">
    <location>
        <begin position="1"/>
        <end position="32"/>
    </location>
</feature>
<evidence type="ECO:0000256" key="1">
    <source>
        <dbReference type="SAM" id="MobiDB-lite"/>
    </source>
</evidence>
<feature type="region of interest" description="Disordered" evidence="1">
    <location>
        <begin position="127"/>
        <end position="146"/>
    </location>
</feature>
<evidence type="ECO:0000313" key="4">
    <source>
        <dbReference type="Proteomes" id="UP000228900"/>
    </source>
</evidence>
<name>A0A2M6WQJ7_9BACT</name>
<comment type="caution">
    <text evidence="3">The sequence shown here is derived from an EMBL/GenBank/DDBJ whole genome shotgun (WGS) entry which is preliminary data.</text>
</comment>
<gene>
    <name evidence="3" type="ORF">COT98_01235</name>
</gene>
<dbReference type="AlphaFoldDB" id="A0A2M6WQJ7"/>
<protein>
    <submittedName>
        <fullName evidence="3">Uncharacterized protein</fullName>
    </submittedName>
</protein>
<dbReference type="EMBL" id="PFAQ01000019">
    <property type="protein sequence ID" value="PIT95075.1"/>
    <property type="molecule type" value="Genomic_DNA"/>
</dbReference>
<evidence type="ECO:0000313" key="3">
    <source>
        <dbReference type="EMBL" id="PIT95075.1"/>
    </source>
</evidence>
<accession>A0A2M6WQJ7</accession>
<dbReference type="Proteomes" id="UP000228900">
    <property type="component" value="Unassembled WGS sequence"/>
</dbReference>
<feature type="chain" id="PRO_5014844182" evidence="2">
    <location>
        <begin position="33"/>
        <end position="146"/>
    </location>
</feature>
<evidence type="ECO:0000256" key="2">
    <source>
        <dbReference type="SAM" id="SignalP"/>
    </source>
</evidence>
<proteinExistence type="predicted"/>
<sequence>MLKNMKMKNLTRGLIALSVISMLGAGVLAASAATNTDTTKLGQGRGREMNRPAALTEAQKAEMDTKMATVKAAIAAGDYNTWVTAKKAINENCPELTKITTGNFSKYIEATNLRNQADSIMKDLGIDRPEMKGRGMGEHRGSGQQK</sequence>
<organism evidence="3 4">
    <name type="scientific">Candidatus Falkowbacteria bacterium CG10_big_fil_rev_8_21_14_0_10_39_9</name>
    <dbReference type="NCBI Taxonomy" id="1974566"/>
    <lineage>
        <taxon>Bacteria</taxon>
        <taxon>Candidatus Falkowiibacteriota</taxon>
    </lineage>
</organism>